<evidence type="ECO:0000259" key="1">
    <source>
        <dbReference type="Pfam" id="PF12680"/>
    </source>
</evidence>
<dbReference type="OrthoDB" id="7658823at2"/>
<dbReference type="Pfam" id="PF12680">
    <property type="entry name" value="SnoaL_2"/>
    <property type="match status" value="1"/>
</dbReference>
<sequence length="118" mass="12409">MTDKTEAFFEAWGMTDAADRLAALQAAVTSDASYADPRTDAPLSGPEAIAAYVGMFSQAAPGAVAEVVHTDTRDGVTRATIAFKMPNGMEQMGQYFIEHDAVGLICRMVGFVGTGTPT</sequence>
<dbReference type="Proteomes" id="UP000244523">
    <property type="component" value="Unassembled WGS sequence"/>
</dbReference>
<organism evidence="2 3">
    <name type="scientific">Yoonia sediminilitoris</name>
    <dbReference type="NCBI Taxonomy" id="1286148"/>
    <lineage>
        <taxon>Bacteria</taxon>
        <taxon>Pseudomonadati</taxon>
        <taxon>Pseudomonadota</taxon>
        <taxon>Alphaproteobacteria</taxon>
        <taxon>Rhodobacterales</taxon>
        <taxon>Paracoccaceae</taxon>
        <taxon>Yoonia</taxon>
    </lineage>
</organism>
<protein>
    <submittedName>
        <fullName evidence="2">SnoaL-like protein</fullName>
    </submittedName>
</protein>
<dbReference type="InterPro" id="IPR037401">
    <property type="entry name" value="SnoaL-like"/>
</dbReference>
<dbReference type="AlphaFoldDB" id="A0A2T6KK73"/>
<name>A0A2T6KK73_9RHOB</name>
<gene>
    <name evidence="2" type="ORF">C8N45_103219</name>
</gene>
<keyword evidence="3" id="KW-1185">Reference proteome</keyword>
<dbReference type="RefSeq" id="WP_108385963.1">
    <property type="nucleotide sequence ID" value="NZ_QBUD01000003.1"/>
</dbReference>
<accession>A0A2T6KK73</accession>
<dbReference type="InterPro" id="IPR032710">
    <property type="entry name" value="NTF2-like_dom_sf"/>
</dbReference>
<feature type="domain" description="SnoaL-like" evidence="1">
    <location>
        <begin position="6"/>
        <end position="79"/>
    </location>
</feature>
<dbReference type="Gene3D" id="3.10.450.50">
    <property type="match status" value="1"/>
</dbReference>
<comment type="caution">
    <text evidence="2">The sequence shown here is derived from an EMBL/GenBank/DDBJ whole genome shotgun (WGS) entry which is preliminary data.</text>
</comment>
<dbReference type="EMBL" id="QBUD01000003">
    <property type="protein sequence ID" value="PUB16364.1"/>
    <property type="molecule type" value="Genomic_DNA"/>
</dbReference>
<dbReference type="SUPFAM" id="SSF54427">
    <property type="entry name" value="NTF2-like"/>
    <property type="match status" value="1"/>
</dbReference>
<reference evidence="2 3" key="1">
    <citation type="submission" date="2018-04" db="EMBL/GenBank/DDBJ databases">
        <title>Genomic Encyclopedia of Archaeal and Bacterial Type Strains, Phase II (KMG-II): from individual species to whole genera.</title>
        <authorList>
            <person name="Goeker M."/>
        </authorList>
    </citation>
    <scope>NUCLEOTIDE SEQUENCE [LARGE SCALE GENOMIC DNA]</scope>
    <source>
        <strain evidence="2 3">DSM 29955</strain>
    </source>
</reference>
<evidence type="ECO:0000313" key="2">
    <source>
        <dbReference type="EMBL" id="PUB16364.1"/>
    </source>
</evidence>
<proteinExistence type="predicted"/>
<evidence type="ECO:0000313" key="3">
    <source>
        <dbReference type="Proteomes" id="UP000244523"/>
    </source>
</evidence>